<dbReference type="PANTHER" id="PTHR23501">
    <property type="entry name" value="MAJOR FACILITATOR SUPERFAMILY"/>
    <property type="match status" value="1"/>
</dbReference>
<evidence type="ECO:0000313" key="9">
    <source>
        <dbReference type="Proteomes" id="UP001203852"/>
    </source>
</evidence>
<keyword evidence="4 6" id="KW-0472">Membrane</keyword>
<dbReference type="InterPro" id="IPR020846">
    <property type="entry name" value="MFS_dom"/>
</dbReference>
<keyword evidence="9" id="KW-1185">Reference proteome</keyword>
<dbReference type="InterPro" id="IPR011701">
    <property type="entry name" value="MFS"/>
</dbReference>
<feature type="transmembrane region" description="Helical" evidence="6">
    <location>
        <begin position="48"/>
        <end position="74"/>
    </location>
</feature>
<dbReference type="PROSITE" id="PS50850">
    <property type="entry name" value="MFS"/>
    <property type="match status" value="1"/>
</dbReference>
<protein>
    <submittedName>
        <fullName evidence="8">Major facilitator superfamily domain-containing protein</fullName>
    </submittedName>
</protein>
<name>A0AAN6DUU7_9EURO</name>
<evidence type="ECO:0000256" key="2">
    <source>
        <dbReference type="ARBA" id="ARBA00022692"/>
    </source>
</evidence>
<feature type="transmembrane region" description="Helical" evidence="6">
    <location>
        <begin position="116"/>
        <end position="135"/>
    </location>
</feature>
<dbReference type="Proteomes" id="UP001203852">
    <property type="component" value="Unassembled WGS sequence"/>
</dbReference>
<keyword evidence="3 6" id="KW-1133">Transmembrane helix</keyword>
<accession>A0AAN6DUU7</accession>
<dbReference type="GO" id="GO:0022857">
    <property type="term" value="F:transmembrane transporter activity"/>
    <property type="evidence" value="ECO:0007669"/>
    <property type="project" value="InterPro"/>
</dbReference>
<dbReference type="EMBL" id="MU404354">
    <property type="protein sequence ID" value="KAI1613094.1"/>
    <property type="molecule type" value="Genomic_DNA"/>
</dbReference>
<dbReference type="GO" id="GO:0005886">
    <property type="term" value="C:plasma membrane"/>
    <property type="evidence" value="ECO:0007669"/>
    <property type="project" value="TreeGrafter"/>
</dbReference>
<dbReference type="PANTHER" id="PTHR23501:SF198">
    <property type="entry name" value="AZOLE RESISTANCE PROTEIN 1-RELATED"/>
    <property type="match status" value="1"/>
</dbReference>
<dbReference type="Pfam" id="PF07690">
    <property type="entry name" value="MFS_1"/>
    <property type="match status" value="1"/>
</dbReference>
<organism evidence="8 9">
    <name type="scientific">Exophiala viscosa</name>
    <dbReference type="NCBI Taxonomy" id="2486360"/>
    <lineage>
        <taxon>Eukaryota</taxon>
        <taxon>Fungi</taxon>
        <taxon>Dikarya</taxon>
        <taxon>Ascomycota</taxon>
        <taxon>Pezizomycotina</taxon>
        <taxon>Eurotiomycetes</taxon>
        <taxon>Chaetothyriomycetidae</taxon>
        <taxon>Chaetothyriales</taxon>
        <taxon>Herpotrichiellaceae</taxon>
        <taxon>Exophiala</taxon>
    </lineage>
</organism>
<comment type="caution">
    <text evidence="8">The sequence shown here is derived from an EMBL/GenBank/DDBJ whole genome shotgun (WGS) entry which is preliminary data.</text>
</comment>
<keyword evidence="2 6" id="KW-0812">Transmembrane</keyword>
<feature type="transmembrane region" description="Helical" evidence="6">
    <location>
        <begin position="141"/>
        <end position="162"/>
    </location>
</feature>
<feature type="region of interest" description="Disordered" evidence="5">
    <location>
        <begin position="1"/>
        <end position="22"/>
    </location>
</feature>
<sequence length="542" mass="58034">MAELSNRRPTHPVEGQPSIVPGQPQEQLAVEENAQPGDDIEYPTGYKLWLTVVPVGVCFLLKGLDLLIVAVTIPSLTNQFKTLEDIGWYSSIYGIILSASTFFFGKAYTVYDLKSLFMISLVIFEGGSLLCTLAYSSKQFILGRALAGLGASGLTSGGFIIITHCFPVPKRPMYTSIANAGETLALVSAPMIGGALIDAWSWRACFGINLPLGVISLALFAYGFNDNVENPDTKLPFREKWRRIDPLGTLMLVPAVTCLMIATQWGGITYGWGNFRIILLIILAIVLFSIFAFLQYRLKEEATMPPRLLKNRSIMASSWFCACTNGTLAVTEYCISIYLQGVRGYSPAKAGLLAVPMMVGLCTACVVAGAGTTLVGYYTPPVAAGLLTTLKIDDSLGKIIALLGFLGAAIGIGAPGPSSVVQTSLPAKDISIGISIVLFGAGLGSSLFVSASSALFRNRLVDELHKYLPNTTFSGNSTTQLNVNNIGLSEIQTLVGPNRLKDLLLGYDEAVIQTLYLPVALAAATVIGSALTEWRSVKTRRA</sequence>
<evidence type="ECO:0000256" key="5">
    <source>
        <dbReference type="SAM" id="MobiDB-lite"/>
    </source>
</evidence>
<dbReference type="SUPFAM" id="SSF103473">
    <property type="entry name" value="MFS general substrate transporter"/>
    <property type="match status" value="1"/>
</dbReference>
<evidence type="ECO:0000256" key="3">
    <source>
        <dbReference type="ARBA" id="ARBA00022989"/>
    </source>
</evidence>
<dbReference type="AlphaFoldDB" id="A0AAN6DUU7"/>
<feature type="transmembrane region" description="Helical" evidence="6">
    <location>
        <begin position="246"/>
        <end position="265"/>
    </location>
</feature>
<feature type="domain" description="Major facilitator superfamily (MFS) profile" evidence="7">
    <location>
        <begin position="51"/>
        <end position="542"/>
    </location>
</feature>
<comment type="subcellular location">
    <subcellularLocation>
        <location evidence="1">Membrane</location>
        <topology evidence="1">Multi-pass membrane protein</topology>
    </subcellularLocation>
</comment>
<evidence type="ECO:0000256" key="1">
    <source>
        <dbReference type="ARBA" id="ARBA00004141"/>
    </source>
</evidence>
<feature type="transmembrane region" description="Helical" evidence="6">
    <location>
        <begin position="183"/>
        <end position="202"/>
    </location>
</feature>
<dbReference type="Gene3D" id="1.20.1250.20">
    <property type="entry name" value="MFS general substrate transporter like domains"/>
    <property type="match status" value="2"/>
</dbReference>
<feature type="transmembrane region" description="Helical" evidence="6">
    <location>
        <begin position="86"/>
        <end position="104"/>
    </location>
</feature>
<dbReference type="InterPro" id="IPR036259">
    <property type="entry name" value="MFS_trans_sf"/>
</dbReference>
<gene>
    <name evidence="8" type="ORF">EDD36DRAFT_488113</name>
</gene>
<feature type="transmembrane region" description="Helical" evidence="6">
    <location>
        <begin position="351"/>
        <end position="378"/>
    </location>
</feature>
<evidence type="ECO:0000256" key="6">
    <source>
        <dbReference type="SAM" id="Phobius"/>
    </source>
</evidence>
<evidence type="ECO:0000313" key="8">
    <source>
        <dbReference type="EMBL" id="KAI1613094.1"/>
    </source>
</evidence>
<reference evidence="8" key="1">
    <citation type="journal article" date="2022" name="bioRxiv">
        <title>Deciphering the potential niche of two novel black yeast fungi from a biological soil crust based on their genomes, phenotypes, and melanin regulation.</title>
        <authorList>
            <consortium name="DOE Joint Genome Institute"/>
            <person name="Carr E.C."/>
            <person name="Barton Q."/>
            <person name="Grambo S."/>
            <person name="Sullivan M."/>
            <person name="Renfro C.M."/>
            <person name="Kuo A."/>
            <person name="Pangilinan J."/>
            <person name="Lipzen A."/>
            <person name="Keymanesh K."/>
            <person name="Savage E."/>
            <person name="Barry K."/>
            <person name="Grigoriev I.V."/>
            <person name="Riekhof W.R."/>
            <person name="Harris S.S."/>
        </authorList>
    </citation>
    <scope>NUCLEOTIDE SEQUENCE</scope>
    <source>
        <strain evidence="8">JF 03-4F</strain>
    </source>
</reference>
<proteinExistence type="predicted"/>
<feature type="transmembrane region" description="Helical" evidence="6">
    <location>
        <begin position="430"/>
        <end position="456"/>
    </location>
</feature>
<feature type="transmembrane region" description="Helical" evidence="6">
    <location>
        <begin position="399"/>
        <end position="418"/>
    </location>
</feature>
<feature type="transmembrane region" description="Helical" evidence="6">
    <location>
        <begin position="277"/>
        <end position="298"/>
    </location>
</feature>
<feature type="transmembrane region" description="Helical" evidence="6">
    <location>
        <begin position="208"/>
        <end position="225"/>
    </location>
</feature>
<evidence type="ECO:0000259" key="7">
    <source>
        <dbReference type="PROSITE" id="PS50850"/>
    </source>
</evidence>
<evidence type="ECO:0000256" key="4">
    <source>
        <dbReference type="ARBA" id="ARBA00023136"/>
    </source>
</evidence>